<protein>
    <submittedName>
        <fullName evidence="2">TraB family protein</fullName>
    </submittedName>
</protein>
<dbReference type="PANTHER" id="PTHR21530">
    <property type="entry name" value="PHEROMONE SHUTDOWN PROTEIN"/>
    <property type="match status" value="1"/>
</dbReference>
<organism evidence="2">
    <name type="scientific">anaerobic digester metagenome</name>
    <dbReference type="NCBI Taxonomy" id="1263854"/>
    <lineage>
        <taxon>unclassified sequences</taxon>
        <taxon>metagenomes</taxon>
        <taxon>ecological metagenomes</taxon>
    </lineage>
</organism>
<feature type="transmembrane region" description="Helical" evidence="1">
    <location>
        <begin position="243"/>
        <end position="262"/>
    </location>
</feature>
<feature type="transmembrane region" description="Helical" evidence="1">
    <location>
        <begin position="274"/>
        <end position="303"/>
    </location>
</feature>
<evidence type="ECO:0000256" key="1">
    <source>
        <dbReference type="SAM" id="Phobius"/>
    </source>
</evidence>
<accession>A0A485LWR7</accession>
<dbReference type="EMBL" id="CAADRM010000044">
    <property type="protein sequence ID" value="VFU12473.1"/>
    <property type="molecule type" value="Genomic_DNA"/>
</dbReference>
<keyword evidence="1" id="KW-1133">Transmembrane helix</keyword>
<dbReference type="InterPro" id="IPR005230">
    <property type="entry name" value="TraB_bac"/>
</dbReference>
<evidence type="ECO:0000313" key="2">
    <source>
        <dbReference type="EMBL" id="VFU12473.1"/>
    </source>
</evidence>
<gene>
    <name evidence="2" type="ORF">SCFA_1380003</name>
</gene>
<keyword evidence="1" id="KW-0812">Transmembrane</keyword>
<dbReference type="InterPro" id="IPR046345">
    <property type="entry name" value="TraB_PrgY-like"/>
</dbReference>
<reference evidence="2" key="1">
    <citation type="submission" date="2019-03" db="EMBL/GenBank/DDBJ databases">
        <authorList>
            <person name="Hao L."/>
        </authorList>
    </citation>
    <scope>NUCLEOTIDE SEQUENCE</scope>
</reference>
<dbReference type="PANTHER" id="PTHR21530:SF7">
    <property type="entry name" value="TRAB DOMAIN-CONTAINING PROTEIN"/>
    <property type="match status" value="1"/>
</dbReference>
<dbReference type="CDD" id="cd14726">
    <property type="entry name" value="TraB_PrgY-like"/>
    <property type="match status" value="1"/>
</dbReference>
<name>A0A485LWR7_9ZZZZ</name>
<sequence>MPIERIELPDKEVILVGTAHVSQSSVDEVRSAIREHHPDEVAIELCQSRFDVLKNPGGWQDMDIIRVIKEKKTSFLFANLVMASFQRRIGERFGVKPGDEMRAAIDEAQSAGVPIALVDRPVQLTLQRAWKSLRMWGKIKLMFSSLYSILAVDEIKEEEIERLKDKDMLTSTIEEVARQAPTVKRVLIDERDAYMARKIADLKGKKVLAVVGAGHMQGLIGQLKNPVGDIDALEYVPPGKKGIAKWIIPLAILALIIAGFFFGSPEQGYEMVKWWFLCNAVFAALGAAIALGHPVTILVASLASPITSLNPTLAAGWFAGLSEAYIKRPKVSDFEAIQDDIVHLAGWWKNPVVRILLVVILANLGSSMGAIIAMPILAKIVLSG</sequence>
<keyword evidence="1" id="KW-0472">Membrane</keyword>
<feature type="transmembrane region" description="Helical" evidence="1">
    <location>
        <begin position="355"/>
        <end position="378"/>
    </location>
</feature>
<proteinExistence type="predicted"/>
<dbReference type="Pfam" id="PF01963">
    <property type="entry name" value="TraB_PrgY_gumN"/>
    <property type="match status" value="1"/>
</dbReference>
<dbReference type="NCBIfam" id="TIGR00261">
    <property type="entry name" value="traB"/>
    <property type="match status" value="1"/>
</dbReference>
<dbReference type="InterPro" id="IPR002816">
    <property type="entry name" value="TraB/PrgY/GumN_fam"/>
</dbReference>
<dbReference type="AlphaFoldDB" id="A0A485LWR7"/>